<evidence type="ECO:0000256" key="2">
    <source>
        <dbReference type="ARBA" id="ARBA00006690"/>
    </source>
</evidence>
<evidence type="ECO:0000256" key="7">
    <source>
        <dbReference type="SAM" id="MobiDB-lite"/>
    </source>
</evidence>
<dbReference type="Pfam" id="PF08627">
    <property type="entry name" value="CRT-like"/>
    <property type="match status" value="1"/>
</dbReference>
<dbReference type="EMBL" id="FR823392">
    <property type="protein sequence ID" value="CBZ55290.1"/>
    <property type="molecule type" value="Genomic_DNA"/>
</dbReference>
<dbReference type="OMA" id="NTICFKK"/>
<name>F0VNJ4_NEOCL</name>
<evidence type="ECO:0000256" key="6">
    <source>
        <dbReference type="ARBA" id="ARBA00023136"/>
    </source>
</evidence>
<dbReference type="InParanoid" id="F0VNJ4"/>
<accession>F0VNJ4</accession>
<feature type="transmembrane region" description="Helical" evidence="8">
    <location>
        <begin position="615"/>
        <end position="637"/>
    </location>
</feature>
<dbReference type="OrthoDB" id="416555at2759"/>
<sequence>MPPSHAAAARRRSGRGNKGKRGEETEKTASPDPVYRQPDSPAAPPQQSAAGRPSPSVSREQRQEDRREGDLDLAAPSMAAHPAQDEQEMESAETMSVPPEQPLPSRLPLEDGLTSLCSPAFAASHSRTGHPHSPLASSSPSSFSDAAASKAALASLETPAAPCAAPVEEKGQPRPENPPTDSSDGSYILLEEAESQRACVDRKTRYPQPETDSTLWAAPDFAAHATSFASGFRNALLPSSRLQREAGRSGLSGVSFRAPSQSLESPGRVSQGRPRGGEPPRRRQHWRRELRTLCAVALAFLRACWVWMKRAELRASRWISQNAATVRVVTYAFLLLVTSTGNTICFKKMIDKLPNYSPFLTQVTTVAFVPVFFALSFYTDYAGGLPQEMAEFPKRNFAVMGSLDSFSGILAIIGAVHTTGTTQVVLQQSCIVFILLASIVMLRKRFHVAHYLGAAVIILGVLVVKLPDLLHPSPDGGDDMFVFNLLYLLSNLPVAISCVYKEMAFRGVEMGANYLQAWVALFQFLIGFLILPLNALPVLGPQRVPLAELPASLWNGTRCLFGYNTIVTDCGDAGGLQSPCDDCEGAWKYVGMYLGFNLLYNMFIIFVVKNGGAALTFLVSTLRLPVTALAFCSQAIMGDRAVPPRATDFYGLLVLILGLVIYRAGGIMKKRAQRRALAAARRHPSPSVLTLRGDEEDHPGADFVEEVFAACEVEEALSDDEETDDDNSEIDVRPLFTSVIPPEPPQVYVHTRHHSHGDGSYHKLPASGSSPTAFTPFIQILSACPADLSRESGSERELCTRRRNREAGAGEKSSRLRDFPLDEETGHAGATYGHYSPPALHSASPSRVGGYEPPTVHVVQPSVVGRSRSNGDPK</sequence>
<feature type="compositionally biased region" description="Basic and acidic residues" evidence="7">
    <location>
        <begin position="20"/>
        <end position="29"/>
    </location>
</feature>
<evidence type="ECO:0000313" key="10">
    <source>
        <dbReference type="Proteomes" id="UP000007494"/>
    </source>
</evidence>
<keyword evidence="3" id="KW-0813">Transport</keyword>
<feature type="compositionally biased region" description="Low complexity" evidence="7">
    <location>
        <begin position="131"/>
        <end position="156"/>
    </location>
</feature>
<evidence type="ECO:0000256" key="4">
    <source>
        <dbReference type="ARBA" id="ARBA00022692"/>
    </source>
</evidence>
<dbReference type="InterPro" id="IPR013936">
    <property type="entry name" value="CRT-like"/>
</dbReference>
<protein>
    <recommendedName>
        <fullName evidence="11">Transmembrane protein</fullName>
    </recommendedName>
</protein>
<dbReference type="RefSeq" id="XP_003885318.1">
    <property type="nucleotide sequence ID" value="XM_003885269.1"/>
</dbReference>
<dbReference type="GO" id="GO:0016020">
    <property type="term" value="C:membrane"/>
    <property type="evidence" value="ECO:0007669"/>
    <property type="project" value="UniProtKB-SubCell"/>
</dbReference>
<keyword evidence="4 8" id="KW-0812">Transmembrane</keyword>
<feature type="region of interest" description="Disordered" evidence="7">
    <location>
        <begin position="789"/>
        <end position="874"/>
    </location>
</feature>
<evidence type="ECO:0000256" key="8">
    <source>
        <dbReference type="SAM" id="Phobius"/>
    </source>
</evidence>
<evidence type="ECO:0000313" key="9">
    <source>
        <dbReference type="EMBL" id="CBZ55290.1"/>
    </source>
</evidence>
<evidence type="ECO:0008006" key="11">
    <source>
        <dbReference type="Google" id="ProtNLM"/>
    </source>
</evidence>
<comment type="similarity">
    <text evidence="2">Belongs to the CRT-like transporter family.</text>
</comment>
<keyword evidence="6 8" id="KW-0472">Membrane</keyword>
<dbReference type="PANTHER" id="PTHR31326:SF1">
    <property type="entry name" value="PROTEIN CLT2, CHLOROPLASTIC"/>
    <property type="match status" value="1"/>
</dbReference>
<proteinExistence type="inferred from homology"/>
<evidence type="ECO:0000256" key="1">
    <source>
        <dbReference type="ARBA" id="ARBA00004141"/>
    </source>
</evidence>
<organism evidence="9 10">
    <name type="scientific">Neospora caninum (strain Liverpool)</name>
    <dbReference type="NCBI Taxonomy" id="572307"/>
    <lineage>
        <taxon>Eukaryota</taxon>
        <taxon>Sar</taxon>
        <taxon>Alveolata</taxon>
        <taxon>Apicomplexa</taxon>
        <taxon>Conoidasida</taxon>
        <taxon>Coccidia</taxon>
        <taxon>Eucoccidiorida</taxon>
        <taxon>Eimeriorina</taxon>
        <taxon>Sarcocystidae</taxon>
        <taxon>Neospora</taxon>
    </lineage>
</organism>
<feature type="transmembrane region" description="Helical" evidence="8">
    <location>
        <begin position="328"/>
        <end position="346"/>
    </location>
</feature>
<dbReference type="AlphaFoldDB" id="F0VNJ4"/>
<evidence type="ECO:0000256" key="5">
    <source>
        <dbReference type="ARBA" id="ARBA00022989"/>
    </source>
</evidence>
<gene>
    <name evidence="9" type="ORF">NCLIV_057130</name>
</gene>
<feature type="region of interest" description="Disordered" evidence="7">
    <location>
        <begin position="248"/>
        <end position="284"/>
    </location>
</feature>
<feature type="region of interest" description="Disordered" evidence="7">
    <location>
        <begin position="738"/>
        <end position="767"/>
    </location>
</feature>
<feature type="compositionally biased region" description="Low complexity" evidence="7">
    <location>
        <begin position="37"/>
        <end position="56"/>
    </location>
</feature>
<dbReference type="PANTHER" id="PTHR31326">
    <property type="entry name" value="PROTEIN CLT2, CHLOROPLASTIC"/>
    <property type="match status" value="1"/>
</dbReference>
<dbReference type="eggNOG" id="ENOG502QR5M">
    <property type="taxonomic scope" value="Eukaryota"/>
</dbReference>
<feature type="transmembrane region" description="Helical" evidence="8">
    <location>
        <begin position="449"/>
        <end position="466"/>
    </location>
</feature>
<reference evidence="10" key="1">
    <citation type="journal article" date="2012" name="PLoS Pathog.">
        <title>Comparative genomics of the apicomplexan parasites Toxoplasma gondii and Neospora caninum: Coccidia differing in host range and transmission strategy.</title>
        <authorList>
            <person name="Reid A.J."/>
            <person name="Vermont S.J."/>
            <person name="Cotton J.A."/>
            <person name="Harris D."/>
            <person name="Hill-Cawthorne G.A."/>
            <person name="Konen-Waisman S."/>
            <person name="Latham S.M."/>
            <person name="Mourier T."/>
            <person name="Norton R."/>
            <person name="Quail M.A."/>
            <person name="Sanders M."/>
            <person name="Shanmugam D."/>
            <person name="Sohal A."/>
            <person name="Wasmuth J.D."/>
            <person name="Brunk B."/>
            <person name="Grigg M.E."/>
            <person name="Howard J.C."/>
            <person name="Parkinson J."/>
            <person name="Roos D.S."/>
            <person name="Trees A.J."/>
            <person name="Berriman M."/>
            <person name="Pain A."/>
            <person name="Wastling J.M."/>
        </authorList>
    </citation>
    <scope>NUCLEOTIDE SEQUENCE [LARGE SCALE GENOMIC DNA]</scope>
    <source>
        <strain evidence="10">Liverpool</strain>
    </source>
</reference>
<keyword evidence="10" id="KW-1185">Reference proteome</keyword>
<dbReference type="VEuPathDB" id="ToxoDB:NCLIV_057130"/>
<evidence type="ECO:0000256" key="3">
    <source>
        <dbReference type="ARBA" id="ARBA00022448"/>
    </source>
</evidence>
<feature type="transmembrane region" description="Helical" evidence="8">
    <location>
        <begin position="481"/>
        <end position="500"/>
    </location>
</feature>
<feature type="compositionally biased region" description="Basic and acidic residues" evidence="7">
    <location>
        <begin position="789"/>
        <end position="826"/>
    </location>
</feature>
<dbReference type="Proteomes" id="UP000007494">
    <property type="component" value="Chromosome XI"/>
</dbReference>
<feature type="compositionally biased region" description="Basic residues" evidence="7">
    <location>
        <begin position="8"/>
        <end position="19"/>
    </location>
</feature>
<feature type="compositionally biased region" description="Basic and acidic residues" evidence="7">
    <location>
        <begin position="275"/>
        <end position="284"/>
    </location>
</feature>
<feature type="transmembrane region" description="Helical" evidence="8">
    <location>
        <begin position="358"/>
        <end position="379"/>
    </location>
</feature>
<keyword evidence="5 8" id="KW-1133">Transmembrane helix</keyword>
<feature type="region of interest" description="Disordered" evidence="7">
    <location>
        <begin position="1"/>
        <end position="187"/>
    </location>
</feature>
<feature type="transmembrane region" description="Helical" evidence="8">
    <location>
        <begin position="424"/>
        <end position="442"/>
    </location>
</feature>
<comment type="subcellular location">
    <subcellularLocation>
        <location evidence="1">Membrane</location>
        <topology evidence="1">Multi-pass membrane protein</topology>
    </subcellularLocation>
</comment>
<feature type="transmembrane region" description="Helical" evidence="8">
    <location>
        <begin position="512"/>
        <end position="531"/>
    </location>
</feature>
<feature type="compositionally biased region" description="Basic and acidic residues" evidence="7">
    <location>
        <begin position="59"/>
        <end position="70"/>
    </location>
</feature>
<feature type="transmembrane region" description="Helical" evidence="8">
    <location>
        <begin position="586"/>
        <end position="608"/>
    </location>
</feature>
<feature type="transmembrane region" description="Helical" evidence="8">
    <location>
        <begin position="649"/>
        <end position="665"/>
    </location>
</feature>
<dbReference type="GeneID" id="13440703"/>